<feature type="domain" description="C-type lectin" evidence="5">
    <location>
        <begin position="63"/>
        <end position="125"/>
    </location>
</feature>
<dbReference type="SUPFAM" id="SSF56436">
    <property type="entry name" value="C-type lectin-like"/>
    <property type="match status" value="1"/>
</dbReference>
<organism evidence="6 7">
    <name type="scientific">Anolis carolinensis</name>
    <name type="common">Green anole</name>
    <name type="synonym">American chameleon</name>
    <dbReference type="NCBI Taxonomy" id="28377"/>
    <lineage>
        <taxon>Eukaryota</taxon>
        <taxon>Metazoa</taxon>
        <taxon>Chordata</taxon>
        <taxon>Craniata</taxon>
        <taxon>Vertebrata</taxon>
        <taxon>Euteleostomi</taxon>
        <taxon>Lepidosauria</taxon>
        <taxon>Squamata</taxon>
        <taxon>Bifurcata</taxon>
        <taxon>Unidentata</taxon>
        <taxon>Episquamata</taxon>
        <taxon>Toxicofera</taxon>
        <taxon>Iguania</taxon>
        <taxon>Dactyloidae</taxon>
        <taxon>Anolis</taxon>
    </lineage>
</organism>
<keyword evidence="3" id="KW-1015">Disulfide bond</keyword>
<dbReference type="PROSITE" id="PS50041">
    <property type="entry name" value="C_TYPE_LECTIN_2"/>
    <property type="match status" value="1"/>
</dbReference>
<dbReference type="Pfam" id="PF00059">
    <property type="entry name" value="Lectin_C"/>
    <property type="match status" value="1"/>
</dbReference>
<keyword evidence="4" id="KW-0812">Transmembrane</keyword>
<evidence type="ECO:0000313" key="6">
    <source>
        <dbReference type="Ensembl" id="ENSACAP00000038534.1"/>
    </source>
</evidence>
<dbReference type="InterPro" id="IPR016187">
    <property type="entry name" value="CTDL_fold"/>
</dbReference>
<name>A0A803TTJ4_ANOCA</name>
<dbReference type="Gene3D" id="3.10.100.10">
    <property type="entry name" value="Mannose-Binding Protein A, subunit A"/>
    <property type="match status" value="1"/>
</dbReference>
<dbReference type="Proteomes" id="UP000001646">
    <property type="component" value="Unplaced"/>
</dbReference>
<dbReference type="PANTHER" id="PTHR22803">
    <property type="entry name" value="MANNOSE, PHOSPHOLIPASE, LECTIN RECEPTOR RELATED"/>
    <property type="match status" value="1"/>
</dbReference>
<evidence type="ECO:0000256" key="1">
    <source>
        <dbReference type="ARBA" id="ARBA00004613"/>
    </source>
</evidence>
<dbReference type="InterPro" id="IPR001304">
    <property type="entry name" value="C-type_lectin-like"/>
</dbReference>
<sequence length="145" mass="16467">KKHLHCYVSILLSFSFFSPRLFLPRSELGLVLCFHILLLGLLATSIFLNGIEAAGCPSGWLRIQEYCYGLFSVRMSWEEAETACQSFKQNCHLASIISEQEGNIISRFILTQHNPKEGVWIGLYDSTEVSFQLLAFFFSMDTQSS</sequence>
<keyword evidence="2" id="KW-0964">Secreted</keyword>
<keyword evidence="4" id="KW-1133">Transmembrane helix</keyword>
<reference evidence="6" key="3">
    <citation type="submission" date="2025-09" db="UniProtKB">
        <authorList>
            <consortium name="Ensembl"/>
        </authorList>
    </citation>
    <scope>IDENTIFICATION</scope>
</reference>
<dbReference type="AlphaFoldDB" id="A0A803TTJ4"/>
<comment type="subcellular location">
    <subcellularLocation>
        <location evidence="1">Secreted</location>
    </subcellularLocation>
</comment>
<evidence type="ECO:0000256" key="4">
    <source>
        <dbReference type="SAM" id="Phobius"/>
    </source>
</evidence>
<accession>A0A803TTJ4</accession>
<proteinExistence type="predicted"/>
<dbReference type="InterPro" id="IPR016186">
    <property type="entry name" value="C-type_lectin-like/link_sf"/>
</dbReference>
<dbReference type="Ensembl" id="ENSACAT00000037712.1">
    <property type="protein sequence ID" value="ENSACAP00000038534.1"/>
    <property type="gene ID" value="ENSACAG00000036332.1"/>
</dbReference>
<reference evidence="6" key="1">
    <citation type="submission" date="2009-12" db="EMBL/GenBank/DDBJ databases">
        <title>The Genome Sequence of Anolis carolinensis (Green Anole Lizard).</title>
        <authorList>
            <consortium name="The Genome Sequencing Platform"/>
            <person name="Di Palma F."/>
            <person name="Alfoldi J."/>
            <person name="Heiman D."/>
            <person name="Young S."/>
            <person name="Grabherr M."/>
            <person name="Johnson J."/>
            <person name="Lander E.S."/>
            <person name="Lindblad-Toh K."/>
        </authorList>
    </citation>
    <scope>NUCLEOTIDE SEQUENCE [LARGE SCALE GENOMIC DNA]</scope>
    <source>
        <strain evidence="6">JBL SC #1</strain>
    </source>
</reference>
<dbReference type="GeneTree" id="ENSGT01030000234937"/>
<protein>
    <recommendedName>
        <fullName evidence="5">C-type lectin domain-containing protein</fullName>
    </recommendedName>
</protein>
<keyword evidence="7" id="KW-1185">Reference proteome</keyword>
<feature type="transmembrane region" description="Helical" evidence="4">
    <location>
        <begin position="29"/>
        <end position="48"/>
    </location>
</feature>
<evidence type="ECO:0000259" key="5">
    <source>
        <dbReference type="PROSITE" id="PS50041"/>
    </source>
</evidence>
<keyword evidence="4" id="KW-0472">Membrane</keyword>
<dbReference type="InParanoid" id="A0A803TTJ4"/>
<dbReference type="GO" id="GO:0005576">
    <property type="term" value="C:extracellular region"/>
    <property type="evidence" value="ECO:0007669"/>
    <property type="project" value="UniProtKB-SubCell"/>
</dbReference>
<evidence type="ECO:0000256" key="2">
    <source>
        <dbReference type="ARBA" id="ARBA00022525"/>
    </source>
</evidence>
<dbReference type="InterPro" id="IPR050111">
    <property type="entry name" value="C-type_lectin/snaclec_domain"/>
</dbReference>
<reference evidence="6" key="2">
    <citation type="submission" date="2025-08" db="UniProtKB">
        <authorList>
            <consortium name="Ensembl"/>
        </authorList>
    </citation>
    <scope>IDENTIFICATION</scope>
</reference>
<evidence type="ECO:0000313" key="7">
    <source>
        <dbReference type="Proteomes" id="UP000001646"/>
    </source>
</evidence>
<feature type="transmembrane region" description="Helical" evidence="4">
    <location>
        <begin position="7"/>
        <end position="23"/>
    </location>
</feature>
<evidence type="ECO:0000256" key="3">
    <source>
        <dbReference type="ARBA" id="ARBA00023157"/>
    </source>
</evidence>